<keyword evidence="4" id="KW-0472">Membrane</keyword>
<proteinExistence type="predicted"/>
<dbReference type="InterPro" id="IPR000859">
    <property type="entry name" value="CUB_dom"/>
</dbReference>
<dbReference type="InterPro" id="IPR013783">
    <property type="entry name" value="Ig-like_fold"/>
</dbReference>
<dbReference type="InterPro" id="IPR036116">
    <property type="entry name" value="FN3_sf"/>
</dbReference>
<evidence type="ECO:0000256" key="2">
    <source>
        <dbReference type="PROSITE-ProRule" id="PRU00059"/>
    </source>
</evidence>
<feature type="region of interest" description="Disordered" evidence="3">
    <location>
        <begin position="1235"/>
        <end position="1264"/>
    </location>
</feature>
<dbReference type="SUPFAM" id="SSF49265">
    <property type="entry name" value="Fibronectin type III"/>
    <property type="match status" value="1"/>
</dbReference>
<dbReference type="InterPro" id="IPR035914">
    <property type="entry name" value="Sperma_CUB_dom_sf"/>
</dbReference>
<comment type="caution">
    <text evidence="2">Lacks conserved residue(s) required for the propagation of feature annotation.</text>
</comment>
<evidence type="ECO:0000256" key="3">
    <source>
        <dbReference type="SAM" id="MobiDB-lite"/>
    </source>
</evidence>
<dbReference type="Gene3D" id="2.60.40.10">
    <property type="entry name" value="Immunoglobulins"/>
    <property type="match status" value="2"/>
</dbReference>
<accession>A0AAV2I6A0</accession>
<keyword evidence="9" id="KW-1185">Reference proteome</keyword>
<feature type="chain" id="PRO_5043909540" evidence="5">
    <location>
        <begin position="20"/>
        <end position="1287"/>
    </location>
</feature>
<keyword evidence="4" id="KW-0812">Transmembrane</keyword>
<feature type="domain" description="CUB" evidence="6">
    <location>
        <begin position="179"/>
        <end position="289"/>
    </location>
</feature>
<dbReference type="Proteomes" id="UP001497497">
    <property type="component" value="Unassembled WGS sequence"/>
</dbReference>
<evidence type="ECO:0000256" key="4">
    <source>
        <dbReference type="SAM" id="Phobius"/>
    </source>
</evidence>
<comment type="caution">
    <text evidence="8">The sequence shown here is derived from an EMBL/GenBank/DDBJ whole genome shotgun (WGS) entry which is preliminary data.</text>
</comment>
<sequence>MIIFVWILCSAWVMLVTEAVVCAPSKPNLASYGSYCISSSQCQTNHCTGNRCVCPSGNYYHSCSYSCVPNCNTTIYSSYGFLVSPNYPNNYKNYENCFWTIYRATGHVLSFTITDYNLETCCDTIKVYGGTGQSSPLIGAISLSNNSFVASSSYMHIVFKTDGSVIRTGFNGTFQTHACTTTTQSTYGNIVSPGYPAWSMRYGSCSWSIVGTSSDNFIAISFHGFDLGACSTSNVTVVGSLNNVVYGSVCYTNYNTLNVNATTNRVTIRYSANKVSTSNKGFNATYLIYSLSKGLSCKITDQCKASLTCLNGVCDCISPEIFDTFTGRCTPRKSYGSLCDGATCETYLICWNDTCNCSSNNYYHDSTTKSCSARLSYNSTCSNYSSENQCQSNMVCVNSRCTCQSSEYYDAVSNLCRNRKSYGYLCTSGTCETYLTCLSSICNCSSYNYYHDSTTKSCRSKLSYNSICSIYISENQCQSNMVCVNSRCACQISQYYNAVSNLCRDRKSYGSFCTSSEPCETYLTCVSGICNCSSPSYYHDSTTKTCKAKLSYYSICNIYSSENQCQSNLACVNSRCTCSSSQYYDSGSNSCRSRKSYGSFCTSIELCEAYLTCLSGICNCPSASYYHDSTTKTCKARKSYGSFCTSSEPCETYLTCVSGICNCSSASYYHDSTTKTCKAKLSYNSVCNIYSSENQCQSNLACVNSRCTCSSSQYYDSGSNSCRSRKSYGSFCTSSEPCETYLTCVSGICNCSSASYYHDSTTKTCKAKLSYNSVCNVYSSENQCQSNFECVNSRCTCSSSQYYDSGFNLCRSRTSHGSSCSSDTCVPYLTCLSGMCQCSSNHYHDDAGKSCTPKSHFGGNCTNQSQCLGNVNCINKQCVCTPEQFYNPASILCQNKLESKAVCNASIDGMCRGPNLQCLPDVHVTPRCLCKEDMYEYLGSCLLLQEIKVSWPTAGRRTTDTIELRWTPNRNGAIVTYQSIATPLGSPQDVRRYDARNYGINVTGLQPGLEYNITILTITSPDNFYSPRSVGLEFVTETAPPVPRQIDASTSFLSRPPYRLSFQKPSGYVYKYKVVLSDGEFTSTYQVNASELTLTDLKSGTLYFYSITAYNKEGDYSEAVVGSFKTESQDDEDQLAVIIGASVASVIVIILITLAVVVIRRRRKGAGKPTASSNVEMKTTPNVERVPLARQNSYKNVPKAIAPVPPKKPFILEDNHVYEVYGSLQNKLATLDKTESSTDDCNSAAKSDTSEYSNGAFAGDETESSAAIKDDENVYQNIKLGVKSVKK</sequence>
<gene>
    <name evidence="8" type="ORF">GSLYS_00015078001</name>
</gene>
<dbReference type="Gene3D" id="2.60.120.290">
    <property type="entry name" value="Spermadhesin, CUB domain"/>
    <property type="match status" value="2"/>
</dbReference>
<evidence type="ECO:0000313" key="8">
    <source>
        <dbReference type="EMBL" id="CAL1541472.1"/>
    </source>
</evidence>
<evidence type="ECO:0000259" key="7">
    <source>
        <dbReference type="PROSITE" id="PS50853"/>
    </source>
</evidence>
<dbReference type="CDD" id="cd00041">
    <property type="entry name" value="CUB"/>
    <property type="match status" value="2"/>
</dbReference>
<dbReference type="SMART" id="SM00060">
    <property type="entry name" value="FN3"/>
    <property type="match status" value="2"/>
</dbReference>
<protein>
    <submittedName>
        <fullName evidence="8">Uncharacterized protein</fullName>
    </submittedName>
</protein>
<dbReference type="SUPFAM" id="SSF49854">
    <property type="entry name" value="Spermadhesin, CUB domain"/>
    <property type="match status" value="2"/>
</dbReference>
<feature type="domain" description="CUB" evidence="6">
    <location>
        <begin position="71"/>
        <end position="177"/>
    </location>
</feature>
<dbReference type="InterPro" id="IPR003961">
    <property type="entry name" value="FN3_dom"/>
</dbReference>
<dbReference type="PANTHER" id="PTHR39069">
    <property type="entry name" value="ECDYSONE-INDUCIBLE GENE E1, ISOFORM A"/>
    <property type="match status" value="1"/>
</dbReference>
<evidence type="ECO:0000259" key="6">
    <source>
        <dbReference type="PROSITE" id="PS01180"/>
    </source>
</evidence>
<feature type="compositionally biased region" description="Polar residues" evidence="3">
    <location>
        <begin position="1239"/>
        <end position="1253"/>
    </location>
</feature>
<feature type="transmembrane region" description="Helical" evidence="4">
    <location>
        <begin position="1135"/>
        <end position="1159"/>
    </location>
</feature>
<keyword evidence="5" id="KW-0732">Signal</keyword>
<feature type="domain" description="Fibronectin type-III" evidence="7">
    <location>
        <begin position="948"/>
        <end position="1041"/>
    </location>
</feature>
<feature type="domain" description="Fibronectin type-III" evidence="7">
    <location>
        <begin position="1042"/>
        <end position="1131"/>
    </location>
</feature>
<feature type="signal peptide" evidence="5">
    <location>
        <begin position="1"/>
        <end position="19"/>
    </location>
</feature>
<reference evidence="8 9" key="1">
    <citation type="submission" date="2024-04" db="EMBL/GenBank/DDBJ databases">
        <authorList>
            <consortium name="Genoscope - CEA"/>
            <person name="William W."/>
        </authorList>
    </citation>
    <scope>NUCLEOTIDE SEQUENCE [LARGE SCALE GENOMIC DNA]</scope>
</reference>
<dbReference type="PANTHER" id="PTHR39069:SF1">
    <property type="entry name" value="ECDYSONE-INDUCIBLE GENE E1, ISOFORM A"/>
    <property type="match status" value="1"/>
</dbReference>
<evidence type="ECO:0000256" key="1">
    <source>
        <dbReference type="ARBA" id="ARBA00023157"/>
    </source>
</evidence>
<dbReference type="EMBL" id="CAXITT010000435">
    <property type="protein sequence ID" value="CAL1541472.1"/>
    <property type="molecule type" value="Genomic_DNA"/>
</dbReference>
<dbReference type="CDD" id="cd00063">
    <property type="entry name" value="FN3"/>
    <property type="match status" value="2"/>
</dbReference>
<keyword evidence="1" id="KW-1015">Disulfide bond</keyword>
<dbReference type="Pfam" id="PF00431">
    <property type="entry name" value="CUB"/>
    <property type="match status" value="2"/>
</dbReference>
<evidence type="ECO:0000313" key="9">
    <source>
        <dbReference type="Proteomes" id="UP001497497"/>
    </source>
</evidence>
<dbReference type="Pfam" id="PF01683">
    <property type="entry name" value="EB"/>
    <property type="match status" value="1"/>
</dbReference>
<dbReference type="PROSITE" id="PS50853">
    <property type="entry name" value="FN3"/>
    <property type="match status" value="2"/>
</dbReference>
<organism evidence="8 9">
    <name type="scientific">Lymnaea stagnalis</name>
    <name type="common">Great pond snail</name>
    <name type="synonym">Helix stagnalis</name>
    <dbReference type="NCBI Taxonomy" id="6523"/>
    <lineage>
        <taxon>Eukaryota</taxon>
        <taxon>Metazoa</taxon>
        <taxon>Spiralia</taxon>
        <taxon>Lophotrochozoa</taxon>
        <taxon>Mollusca</taxon>
        <taxon>Gastropoda</taxon>
        <taxon>Heterobranchia</taxon>
        <taxon>Euthyneura</taxon>
        <taxon>Panpulmonata</taxon>
        <taxon>Hygrophila</taxon>
        <taxon>Lymnaeoidea</taxon>
        <taxon>Lymnaeidae</taxon>
        <taxon>Lymnaea</taxon>
    </lineage>
</organism>
<evidence type="ECO:0000256" key="5">
    <source>
        <dbReference type="SAM" id="SignalP"/>
    </source>
</evidence>
<dbReference type="InterPro" id="IPR006149">
    <property type="entry name" value="EB_dom"/>
</dbReference>
<keyword evidence="4" id="KW-1133">Transmembrane helix</keyword>
<dbReference type="SMART" id="SM00042">
    <property type="entry name" value="CUB"/>
    <property type="match status" value="2"/>
</dbReference>
<name>A0AAV2I6A0_LYMST</name>
<dbReference type="Pfam" id="PF00041">
    <property type="entry name" value="fn3"/>
    <property type="match status" value="1"/>
</dbReference>
<dbReference type="PROSITE" id="PS01180">
    <property type="entry name" value="CUB"/>
    <property type="match status" value="2"/>
</dbReference>